<keyword evidence="4" id="KW-1185">Reference proteome</keyword>
<dbReference type="PANTHER" id="PTHR37984:SF5">
    <property type="entry name" value="PROTEIN NYNRIN-LIKE"/>
    <property type="match status" value="1"/>
</dbReference>
<dbReference type="Gene3D" id="3.30.420.10">
    <property type="entry name" value="Ribonuclease H-like superfamily/Ribonuclease H"/>
    <property type="match status" value="1"/>
</dbReference>
<dbReference type="Proteomes" id="UP000077202">
    <property type="component" value="Unassembled WGS sequence"/>
</dbReference>
<evidence type="ECO:0000313" key="4">
    <source>
        <dbReference type="Proteomes" id="UP000077202"/>
    </source>
</evidence>
<comment type="caution">
    <text evidence="3">The sequence shown here is derived from an EMBL/GenBank/DDBJ whole genome shotgun (WGS) entry which is preliminary data.</text>
</comment>
<dbReference type="GO" id="GO:0003824">
    <property type="term" value="F:catalytic activity"/>
    <property type="evidence" value="ECO:0007669"/>
    <property type="project" value="UniProtKB-KW"/>
</dbReference>
<feature type="domain" description="Integrase catalytic" evidence="2">
    <location>
        <begin position="257"/>
        <end position="386"/>
    </location>
</feature>
<dbReference type="Pfam" id="PF00665">
    <property type="entry name" value="rve"/>
    <property type="match status" value="1"/>
</dbReference>
<dbReference type="CDD" id="cd09274">
    <property type="entry name" value="RNase_HI_RT_Ty3"/>
    <property type="match status" value="1"/>
</dbReference>
<protein>
    <recommendedName>
        <fullName evidence="2">Integrase catalytic domain-containing protein</fullName>
    </recommendedName>
</protein>
<dbReference type="FunFam" id="3.30.70.270:FF:000020">
    <property type="entry name" value="Transposon Tf2-6 polyprotein-like Protein"/>
    <property type="match status" value="1"/>
</dbReference>
<dbReference type="AlphaFoldDB" id="A0A176WKP0"/>
<dbReference type="PANTHER" id="PTHR37984">
    <property type="entry name" value="PROTEIN CBG26694"/>
    <property type="match status" value="1"/>
</dbReference>
<accession>A0A176WKP0</accession>
<dbReference type="Gene3D" id="3.30.70.270">
    <property type="match status" value="1"/>
</dbReference>
<dbReference type="SUPFAM" id="SSF53098">
    <property type="entry name" value="Ribonuclease H-like"/>
    <property type="match status" value="1"/>
</dbReference>
<evidence type="ECO:0000313" key="3">
    <source>
        <dbReference type="EMBL" id="OAE33727.1"/>
    </source>
</evidence>
<evidence type="ECO:0000259" key="2">
    <source>
        <dbReference type="PROSITE" id="PS50994"/>
    </source>
</evidence>
<dbReference type="InterPro" id="IPR036397">
    <property type="entry name" value="RNaseH_sf"/>
</dbReference>
<reference evidence="3" key="1">
    <citation type="submission" date="2016-03" db="EMBL/GenBank/DDBJ databases">
        <title>Mechanisms controlling the formation of the plant cell surface in tip-growing cells are functionally conserved among land plants.</title>
        <authorList>
            <person name="Honkanen S."/>
            <person name="Jones V.A."/>
            <person name="Morieri G."/>
            <person name="Champion C."/>
            <person name="Hetherington A.J."/>
            <person name="Kelly S."/>
            <person name="Saint-Marcoux D."/>
            <person name="Proust H."/>
            <person name="Prescott H."/>
            <person name="Dolan L."/>
        </authorList>
    </citation>
    <scope>NUCLEOTIDE SEQUENCE [LARGE SCALE GENOMIC DNA]</scope>
    <source>
        <tissue evidence="3">Whole gametophyte</tissue>
    </source>
</reference>
<sequence>MDKDKGKVIKALDPPTNIRELRAFLGHVGYYRRFIHMYAITAASLTKLLRKNEPYEWGEEQQTAFEELKEKLTSAPVLRSPDWNKPFHVFVDTSAFAIGAVLSQQDENKRDYPIYYASRQLSAAKKNYTTTEREALGMVFAVKKFRHYLLGYEFVFHVDHYALQHLVKKADLSGRIARWVLLLQEFTFTVQTRKGIHHENADYMFRIWTQTEEAELPDDFQNEQLFQMTFSRHSRCDNWQRMGRPTPTTRWPLVPIIPLAPFEKWGSDFVGPIQPATRHTRRRYILVATDYATKMVEAEATRKDDAATVSKFLFELIITRYGCPLELVSDRGTHFLNAVIEDLTSHFQIKHRKTTPYNPKANGLTEKSNGLLCKILLKVTVSHAHD</sequence>
<name>A0A176WKP0_MARPO</name>
<dbReference type="PROSITE" id="PS50994">
    <property type="entry name" value="INTEGRASE"/>
    <property type="match status" value="1"/>
</dbReference>
<dbReference type="InterPro" id="IPR043128">
    <property type="entry name" value="Rev_trsase/Diguanyl_cyclase"/>
</dbReference>
<dbReference type="InterPro" id="IPR001584">
    <property type="entry name" value="Integrase_cat-core"/>
</dbReference>
<organism evidence="3 4">
    <name type="scientific">Marchantia polymorpha subsp. ruderalis</name>
    <dbReference type="NCBI Taxonomy" id="1480154"/>
    <lineage>
        <taxon>Eukaryota</taxon>
        <taxon>Viridiplantae</taxon>
        <taxon>Streptophyta</taxon>
        <taxon>Embryophyta</taxon>
        <taxon>Marchantiophyta</taxon>
        <taxon>Marchantiopsida</taxon>
        <taxon>Marchantiidae</taxon>
        <taxon>Marchantiales</taxon>
        <taxon>Marchantiaceae</taxon>
        <taxon>Marchantia</taxon>
    </lineage>
</organism>
<dbReference type="InterPro" id="IPR043502">
    <property type="entry name" value="DNA/RNA_pol_sf"/>
</dbReference>
<dbReference type="InterPro" id="IPR041577">
    <property type="entry name" value="RT_RNaseH_2"/>
</dbReference>
<dbReference type="GO" id="GO:0015074">
    <property type="term" value="P:DNA integration"/>
    <property type="evidence" value="ECO:0007669"/>
    <property type="project" value="InterPro"/>
</dbReference>
<dbReference type="Pfam" id="PF17919">
    <property type="entry name" value="RT_RNaseH_2"/>
    <property type="match status" value="1"/>
</dbReference>
<dbReference type="InterPro" id="IPR012337">
    <property type="entry name" value="RNaseH-like_sf"/>
</dbReference>
<dbReference type="EMBL" id="LVLJ01000575">
    <property type="protein sequence ID" value="OAE33727.1"/>
    <property type="molecule type" value="Genomic_DNA"/>
</dbReference>
<keyword evidence="1" id="KW-0511">Multifunctional enzyme</keyword>
<gene>
    <name evidence="3" type="ORF">AXG93_3363s1010</name>
</gene>
<dbReference type="InterPro" id="IPR050951">
    <property type="entry name" value="Retrovirus_Pol_polyprotein"/>
</dbReference>
<evidence type="ECO:0000256" key="1">
    <source>
        <dbReference type="ARBA" id="ARBA00023268"/>
    </source>
</evidence>
<proteinExistence type="predicted"/>
<dbReference type="SUPFAM" id="SSF56672">
    <property type="entry name" value="DNA/RNA polymerases"/>
    <property type="match status" value="1"/>
</dbReference>
<dbReference type="GO" id="GO:0003676">
    <property type="term" value="F:nucleic acid binding"/>
    <property type="evidence" value="ECO:0007669"/>
    <property type="project" value="InterPro"/>
</dbReference>